<gene>
    <name evidence="1" type="ORF">BN9_104260</name>
</gene>
<dbReference type="InParanoid" id="A0A024FUF6"/>
<comment type="caution">
    <text evidence="1">The sequence shown here is derived from an EMBL/GenBank/DDBJ whole genome shotgun (WGS) entry which is preliminary data.</text>
</comment>
<sequence>MAIEAVCVRDRTIFGSFLVYNGVLSIFLNDFGLKNGIIFFFPATEILGSVVVESLREGVYIFLRVRPLEKAIFFFADPIVSFLNASTLEIAENKNGSKHSDNDLSSSQIVQNQKTEYHVALSCPAFVACSDLNVTNLRPQGR</sequence>
<evidence type="ECO:0000313" key="1">
    <source>
        <dbReference type="EMBL" id="CCI10522.1"/>
    </source>
</evidence>
<keyword evidence="2" id="KW-1185">Reference proteome</keyword>
<dbReference type="Proteomes" id="UP000053237">
    <property type="component" value="Unassembled WGS sequence"/>
</dbReference>
<dbReference type="EMBL" id="CAIX01000278">
    <property type="protein sequence ID" value="CCI10522.1"/>
    <property type="molecule type" value="Genomic_DNA"/>
</dbReference>
<proteinExistence type="predicted"/>
<organism evidence="1 2">
    <name type="scientific">Albugo candida</name>
    <dbReference type="NCBI Taxonomy" id="65357"/>
    <lineage>
        <taxon>Eukaryota</taxon>
        <taxon>Sar</taxon>
        <taxon>Stramenopiles</taxon>
        <taxon>Oomycota</taxon>
        <taxon>Peronosporomycetes</taxon>
        <taxon>Albuginales</taxon>
        <taxon>Albuginaceae</taxon>
        <taxon>Albugo</taxon>
    </lineage>
</organism>
<evidence type="ECO:0000313" key="2">
    <source>
        <dbReference type="Proteomes" id="UP000053237"/>
    </source>
</evidence>
<reference evidence="1 2" key="1">
    <citation type="submission" date="2012-05" db="EMBL/GenBank/DDBJ databases">
        <title>Recombination and specialization in a pathogen metapopulation.</title>
        <authorList>
            <person name="Gardiner A."/>
            <person name="Kemen E."/>
            <person name="Schultz-Larsen T."/>
            <person name="MacLean D."/>
            <person name="Van Oosterhout C."/>
            <person name="Jones J.D.G."/>
        </authorList>
    </citation>
    <scope>NUCLEOTIDE SEQUENCE [LARGE SCALE GENOMIC DNA]</scope>
    <source>
        <strain evidence="1 2">Ac Nc2</strain>
    </source>
</reference>
<accession>A0A024FUF6</accession>
<name>A0A024FUF6_9STRA</name>
<protein>
    <submittedName>
        <fullName evidence="1">Uncharacterized protein</fullName>
    </submittedName>
</protein>
<dbReference type="AlphaFoldDB" id="A0A024FUF6"/>